<dbReference type="NCBIfam" id="NF045597">
    <property type="entry name" value="TudS_rel_CD3072"/>
    <property type="match status" value="1"/>
</dbReference>
<keyword evidence="2" id="KW-1185">Reference proteome</keyword>
<dbReference type="InterPro" id="IPR054648">
    <property type="entry name" value="TudS-rel"/>
</dbReference>
<dbReference type="EMBL" id="CM001022">
    <property type="protein sequence ID" value="EFQ22774.1"/>
    <property type="molecule type" value="Genomic_DNA"/>
</dbReference>
<reference evidence="1 2" key="1">
    <citation type="journal article" date="2010" name="Stand. Genomic Sci.">
        <title>Non-contiguous finished genome sequence of Aminomonas paucivorans type strain (GLU-3).</title>
        <authorList>
            <person name="Pitluck S."/>
            <person name="Yasawong M."/>
            <person name="Held B."/>
            <person name="Lapidus A."/>
            <person name="Nolan M."/>
            <person name="Copeland A."/>
            <person name="Lucas S."/>
            <person name="Del Rio T.G."/>
            <person name="Tice H."/>
            <person name="Cheng J.F."/>
            <person name="Chertkov O."/>
            <person name="Goodwin L."/>
            <person name="Tapia R."/>
            <person name="Han C."/>
            <person name="Liolios K."/>
            <person name="Ivanova N."/>
            <person name="Mavromatis K."/>
            <person name="Ovchinnikova G."/>
            <person name="Pati A."/>
            <person name="Chen A."/>
            <person name="Palaniappan K."/>
            <person name="Land M."/>
            <person name="Hauser L."/>
            <person name="Chang Y.J."/>
            <person name="Jeffries C.D."/>
            <person name="Pukall R."/>
            <person name="Spring S."/>
            <person name="Rohde M."/>
            <person name="Sikorski J."/>
            <person name="Goker M."/>
            <person name="Woyke T."/>
            <person name="Bristow J."/>
            <person name="Eisen J.A."/>
            <person name="Markowitz V."/>
            <person name="Hugenholtz P."/>
            <person name="Kyrpides N.C."/>
            <person name="Klenk H.P."/>
        </authorList>
    </citation>
    <scope>NUCLEOTIDE SEQUENCE [LARGE SCALE GENOMIC DNA]</scope>
    <source>
        <strain evidence="1 2">DSM 12260</strain>
    </source>
</reference>
<dbReference type="STRING" id="584708.Apau_0339"/>
<gene>
    <name evidence="1" type="ORF">Apau_0339</name>
</gene>
<dbReference type="eggNOG" id="COG5418">
    <property type="taxonomic scope" value="Bacteria"/>
</dbReference>
<organism evidence="1 2">
    <name type="scientific">Aminomonas paucivorans DSM 12260</name>
    <dbReference type="NCBI Taxonomy" id="584708"/>
    <lineage>
        <taxon>Bacteria</taxon>
        <taxon>Thermotogati</taxon>
        <taxon>Synergistota</taxon>
        <taxon>Synergistia</taxon>
        <taxon>Synergistales</taxon>
        <taxon>Synergistaceae</taxon>
        <taxon>Aminomonas</taxon>
    </lineage>
</organism>
<dbReference type="OrthoDB" id="5420310at2"/>
<accession>E3CYP3</accession>
<name>E3CYP3_9BACT</name>
<dbReference type="PaxDb" id="584708-Apau_0339"/>
<evidence type="ECO:0000313" key="1">
    <source>
        <dbReference type="EMBL" id="EFQ22774.1"/>
    </source>
</evidence>
<dbReference type="RefSeq" id="WP_006299921.1">
    <property type="nucleotide sequence ID" value="NZ_CM001022.1"/>
</dbReference>
<dbReference type="HOGENOM" id="CLU_120866_1_0_0"/>
<proteinExistence type="predicted"/>
<evidence type="ECO:0000313" key="2">
    <source>
        <dbReference type="Proteomes" id="UP000005096"/>
    </source>
</evidence>
<dbReference type="Proteomes" id="UP000005096">
    <property type="component" value="Chromosome"/>
</dbReference>
<sequence>MTRRLILLAHCLLNGSAKLRGNDAPAVLEPLVLPLIREGFGVIQLPCPETTYLGLRRWGMTSEQYDTPPFRRHCRRILEPLLDQVEDSLRESFRVAGVVGPEGSPSCGVGCTCGGFCGGEPAEGVPEARRIPGPGVFMDQLRLCLEERGLFLPFAGVDEGNPEGCRPAALSFAPLGAFSRPDGDGQGGFRS</sequence>
<protein>
    <submittedName>
        <fullName evidence="1">Uncharacterized protein</fullName>
    </submittedName>
</protein>
<dbReference type="AlphaFoldDB" id="E3CYP3"/>